<gene>
    <name evidence="5" type="ORF">BZG00_04965</name>
</gene>
<comment type="subcellular location">
    <subcellularLocation>
        <location evidence="1">Cell envelope</location>
    </subcellularLocation>
</comment>
<keyword evidence="2 3" id="KW-0175">Coiled coil</keyword>
<feature type="coiled-coil region" evidence="3">
    <location>
        <begin position="77"/>
        <end position="194"/>
    </location>
</feature>
<dbReference type="SUPFAM" id="SSF111369">
    <property type="entry name" value="HlyD-like secretion proteins"/>
    <property type="match status" value="2"/>
</dbReference>
<evidence type="ECO:0000313" key="5">
    <source>
        <dbReference type="EMBL" id="OOE40756.1"/>
    </source>
</evidence>
<dbReference type="PANTHER" id="PTHR32347:SF29">
    <property type="entry name" value="UPF0194 MEMBRANE PROTEIN YBHG"/>
    <property type="match status" value="1"/>
</dbReference>
<dbReference type="AlphaFoldDB" id="A0AB36K1J8"/>
<organism evidence="5 6">
    <name type="scientific">Salinivibrio kushneri</name>
    <dbReference type="NCBI Taxonomy" id="1908198"/>
    <lineage>
        <taxon>Bacteria</taxon>
        <taxon>Pseudomonadati</taxon>
        <taxon>Pseudomonadota</taxon>
        <taxon>Gammaproteobacteria</taxon>
        <taxon>Vibrionales</taxon>
        <taxon>Vibrionaceae</taxon>
        <taxon>Salinivibrio</taxon>
    </lineage>
</organism>
<name>A0AB36K1J8_9GAMM</name>
<evidence type="ECO:0000313" key="6">
    <source>
        <dbReference type="Proteomes" id="UP000189021"/>
    </source>
</evidence>
<dbReference type="EMBL" id="MUEK01000003">
    <property type="protein sequence ID" value="OOE40756.1"/>
    <property type="molecule type" value="Genomic_DNA"/>
</dbReference>
<dbReference type="Gene3D" id="1.10.287.470">
    <property type="entry name" value="Helix hairpin bin"/>
    <property type="match status" value="3"/>
</dbReference>
<proteinExistence type="predicted"/>
<keyword evidence="6" id="KW-1185">Reference proteome</keyword>
<dbReference type="Pfam" id="PF25881">
    <property type="entry name" value="HH_YBHG"/>
    <property type="match status" value="1"/>
</dbReference>
<dbReference type="Proteomes" id="UP000189021">
    <property type="component" value="Unassembled WGS sequence"/>
</dbReference>
<feature type="domain" description="YbhG-like alpha-helical hairpin" evidence="4">
    <location>
        <begin position="75"/>
        <end position="196"/>
    </location>
</feature>
<comment type="caution">
    <text evidence="5">The sequence shown here is derived from an EMBL/GenBank/DDBJ whole genome shotgun (WGS) entry which is preliminary data.</text>
</comment>
<sequence>MTLVSKTCAQAMLMLLVLTGCNGDPAYPVVGTLERDRIALAAEMAEPVVKIHVREGQQVNAGTVLVELDPHRARAELAQLEAAADRSRRRLDELLRGPRQETIEEARARLTAAESGLATARQELQRVQRLAEQNLASGSQLDSATNARDQAQGEYDATRAALATLVEGTTIEELDQARAAVREAEAAVQRQHLNLERLSVTAPRKARVEALPFELGETPRVGESLALLRAIDQPPYARVYVPAELHGRFSPGETVRVRIDGHGERTGKVRYLATDAAYTPYYALTEHDAGRLSYLAEIDLENAAELPSGIPVRAVAPAKPSGVGDE</sequence>
<protein>
    <recommendedName>
        <fullName evidence="4">YbhG-like alpha-helical hairpin domain-containing protein</fullName>
    </recommendedName>
</protein>
<accession>A0AB36K1J8</accession>
<dbReference type="PANTHER" id="PTHR32347">
    <property type="entry name" value="EFFLUX SYSTEM COMPONENT YKNX-RELATED"/>
    <property type="match status" value="1"/>
</dbReference>
<dbReference type="InterPro" id="IPR050465">
    <property type="entry name" value="UPF0194_transport"/>
</dbReference>
<dbReference type="Gene3D" id="2.40.50.100">
    <property type="match status" value="2"/>
</dbReference>
<dbReference type="RefSeq" id="WP_077599386.1">
    <property type="nucleotide sequence ID" value="NZ_CP040022.1"/>
</dbReference>
<evidence type="ECO:0000259" key="4">
    <source>
        <dbReference type="Pfam" id="PF25881"/>
    </source>
</evidence>
<dbReference type="InterPro" id="IPR059052">
    <property type="entry name" value="HH_YbhG-like"/>
</dbReference>
<evidence type="ECO:0000256" key="2">
    <source>
        <dbReference type="ARBA" id="ARBA00023054"/>
    </source>
</evidence>
<reference evidence="5 6" key="1">
    <citation type="journal article" date="2017" name="Genome Announc.">
        <title>Draft Genome Sequences of Salinivibrio proteolyticus, Salinivibrio sharmensis, Salinivibrio siamensis, Salinivibrio costicola subsp. alcaliphilus, Salinivibrio costicola subsp. vallismortis, and 29 New Isolates Belonging to the Genus Salinivibrio.</title>
        <authorList>
            <person name="Lopez-Hermoso C."/>
            <person name="de la Haba R.R."/>
            <person name="Sanchez-Porro C."/>
            <person name="Bayliss S.C."/>
            <person name="Feil E.J."/>
            <person name="Ventosa A."/>
        </authorList>
    </citation>
    <scope>NUCLEOTIDE SEQUENCE [LARGE SCALE GENOMIC DNA]</scope>
    <source>
        <strain evidence="5 6">AL184</strain>
    </source>
</reference>
<evidence type="ECO:0000256" key="3">
    <source>
        <dbReference type="SAM" id="Coils"/>
    </source>
</evidence>
<dbReference type="PROSITE" id="PS51257">
    <property type="entry name" value="PROKAR_LIPOPROTEIN"/>
    <property type="match status" value="1"/>
</dbReference>
<evidence type="ECO:0000256" key="1">
    <source>
        <dbReference type="ARBA" id="ARBA00004196"/>
    </source>
</evidence>
<dbReference type="Gene3D" id="2.40.30.170">
    <property type="match status" value="1"/>
</dbReference>
<dbReference type="GO" id="GO:0030313">
    <property type="term" value="C:cell envelope"/>
    <property type="evidence" value="ECO:0007669"/>
    <property type="project" value="UniProtKB-SubCell"/>
</dbReference>